<accession>B0DGP2</accession>
<dbReference type="EMBL" id="DS547109">
    <property type="protein sequence ID" value="EDR06189.1"/>
    <property type="molecule type" value="Genomic_DNA"/>
</dbReference>
<evidence type="ECO:0000313" key="1">
    <source>
        <dbReference type="EMBL" id="EDR06189.1"/>
    </source>
</evidence>
<dbReference type="Proteomes" id="UP000001194">
    <property type="component" value="Unassembled WGS sequence"/>
</dbReference>
<proteinExistence type="predicted"/>
<protein>
    <submittedName>
        <fullName evidence="1">Predicted protein</fullName>
    </submittedName>
</protein>
<dbReference type="KEGG" id="lbc:LACBIDRAFT_300404"/>
<reference evidence="1 2" key="1">
    <citation type="journal article" date="2008" name="Nature">
        <title>The genome of Laccaria bicolor provides insights into mycorrhizal symbiosis.</title>
        <authorList>
            <person name="Martin F."/>
            <person name="Aerts A."/>
            <person name="Ahren D."/>
            <person name="Brun A."/>
            <person name="Danchin E.G.J."/>
            <person name="Duchaussoy F."/>
            <person name="Gibon J."/>
            <person name="Kohler A."/>
            <person name="Lindquist E."/>
            <person name="Pereda V."/>
            <person name="Salamov A."/>
            <person name="Shapiro H.J."/>
            <person name="Wuyts J."/>
            <person name="Blaudez D."/>
            <person name="Buee M."/>
            <person name="Brokstein P."/>
            <person name="Canbaeck B."/>
            <person name="Cohen D."/>
            <person name="Courty P.E."/>
            <person name="Coutinho P.M."/>
            <person name="Delaruelle C."/>
            <person name="Detter J.C."/>
            <person name="Deveau A."/>
            <person name="DiFazio S."/>
            <person name="Duplessis S."/>
            <person name="Fraissinet-Tachet L."/>
            <person name="Lucic E."/>
            <person name="Frey-Klett P."/>
            <person name="Fourrey C."/>
            <person name="Feussner I."/>
            <person name="Gay G."/>
            <person name="Grimwood J."/>
            <person name="Hoegger P.J."/>
            <person name="Jain P."/>
            <person name="Kilaru S."/>
            <person name="Labbe J."/>
            <person name="Lin Y.C."/>
            <person name="Legue V."/>
            <person name="Le Tacon F."/>
            <person name="Marmeisse R."/>
            <person name="Melayah D."/>
            <person name="Montanini B."/>
            <person name="Muratet M."/>
            <person name="Nehls U."/>
            <person name="Niculita-Hirzel H."/>
            <person name="Oudot-Le Secq M.P."/>
            <person name="Peter M."/>
            <person name="Quesneville H."/>
            <person name="Rajashekar B."/>
            <person name="Reich M."/>
            <person name="Rouhier N."/>
            <person name="Schmutz J."/>
            <person name="Yin T."/>
            <person name="Chalot M."/>
            <person name="Henrissat B."/>
            <person name="Kuees U."/>
            <person name="Lucas S."/>
            <person name="Van de Peer Y."/>
            <person name="Podila G.K."/>
            <person name="Polle A."/>
            <person name="Pukkila P.J."/>
            <person name="Richardson P.M."/>
            <person name="Rouze P."/>
            <person name="Sanders I.R."/>
            <person name="Stajich J.E."/>
            <person name="Tunlid A."/>
            <person name="Tuskan G."/>
            <person name="Grigoriev I.V."/>
        </authorList>
    </citation>
    <scope>NUCLEOTIDE SEQUENCE [LARGE SCALE GENOMIC DNA]</scope>
    <source>
        <strain evidence="2">S238N-H82 / ATCC MYA-4686</strain>
    </source>
</reference>
<evidence type="ECO:0000313" key="2">
    <source>
        <dbReference type="Proteomes" id="UP000001194"/>
    </source>
</evidence>
<dbReference type="OrthoDB" id="2818729at2759"/>
<name>B0DGP2_LACBS</name>
<sequence length="99" mass="11237">MLKKLQSWRLKLWQGEWKDKWPSYGAEDLVSNNDLEEIVQRAQSISVVDDLDSIAQIPHLDDLGDALLQAVKDILFEVTGVRVEHVAANPNTEVPHPHD</sequence>
<dbReference type="AlphaFoldDB" id="B0DGP2"/>
<dbReference type="RefSeq" id="XP_001883050.1">
    <property type="nucleotide sequence ID" value="XM_001883015.1"/>
</dbReference>
<dbReference type="InParanoid" id="B0DGP2"/>
<dbReference type="HOGENOM" id="CLU_2320804_0_0_1"/>
<dbReference type="GeneID" id="6078687"/>
<gene>
    <name evidence="1" type="ORF">LACBIDRAFT_300404</name>
</gene>
<organism evidence="2">
    <name type="scientific">Laccaria bicolor (strain S238N-H82 / ATCC MYA-4686)</name>
    <name type="common">Bicoloured deceiver</name>
    <name type="synonym">Laccaria laccata var. bicolor</name>
    <dbReference type="NCBI Taxonomy" id="486041"/>
    <lineage>
        <taxon>Eukaryota</taxon>
        <taxon>Fungi</taxon>
        <taxon>Dikarya</taxon>
        <taxon>Basidiomycota</taxon>
        <taxon>Agaricomycotina</taxon>
        <taxon>Agaricomycetes</taxon>
        <taxon>Agaricomycetidae</taxon>
        <taxon>Agaricales</taxon>
        <taxon>Agaricineae</taxon>
        <taxon>Hydnangiaceae</taxon>
        <taxon>Laccaria</taxon>
    </lineage>
</organism>
<keyword evidence="2" id="KW-1185">Reference proteome</keyword>